<organism evidence="1 2">
    <name type="scientific">Bonamia ostreae</name>
    <dbReference type="NCBI Taxonomy" id="126728"/>
    <lineage>
        <taxon>Eukaryota</taxon>
        <taxon>Sar</taxon>
        <taxon>Rhizaria</taxon>
        <taxon>Endomyxa</taxon>
        <taxon>Ascetosporea</taxon>
        <taxon>Haplosporida</taxon>
        <taxon>Bonamia</taxon>
    </lineage>
</organism>
<accession>A0ABV2AM43</accession>
<evidence type="ECO:0000313" key="2">
    <source>
        <dbReference type="Proteomes" id="UP001439008"/>
    </source>
</evidence>
<reference evidence="1" key="2">
    <citation type="submission" date="2024-03" db="EMBL/GenBank/DDBJ databases">
        <authorList>
            <person name="Hiltunen-Thoren M."/>
            <person name="Onut-Brannstrom I."/>
            <person name="Burki F."/>
        </authorList>
    </citation>
    <scope>NUCLEOTIDE SEQUENCE</scope>
    <source>
        <strain evidence="1">20-A016</strain>
    </source>
</reference>
<proteinExistence type="predicted"/>
<name>A0ABV2AM43_9EUKA</name>
<gene>
    <name evidence="1" type="ORF">MHBO_002359</name>
</gene>
<dbReference type="EMBL" id="JBDODL010000821">
    <property type="protein sequence ID" value="MES1920718.1"/>
    <property type="molecule type" value="Genomic_DNA"/>
</dbReference>
<sequence length="55" mass="6286">MDLGWSKPDLPAMTLHVWSSPPSSDVPVTKELWSEWARRTLTSEMKPSPREAFCL</sequence>
<evidence type="ECO:0000313" key="1">
    <source>
        <dbReference type="EMBL" id="MES1920718.1"/>
    </source>
</evidence>
<protein>
    <submittedName>
        <fullName evidence="1">Uncharacterized protein</fullName>
    </submittedName>
</protein>
<reference evidence="1 2" key="1">
    <citation type="journal article" date="2024" name="BMC Biol.">
        <title>Comparative genomics of Ascetosporea gives new insight into the evolutionary basis for animal parasitism in Rhizaria.</title>
        <authorList>
            <person name="Hiltunen Thoren M."/>
            <person name="Onut-Brannstrom I."/>
            <person name="Alfjorden A."/>
            <person name="Peckova H."/>
            <person name="Swords F."/>
            <person name="Hooper C."/>
            <person name="Holzer A.S."/>
            <person name="Bass D."/>
            <person name="Burki F."/>
        </authorList>
    </citation>
    <scope>NUCLEOTIDE SEQUENCE [LARGE SCALE GENOMIC DNA]</scope>
    <source>
        <strain evidence="1">20-A016</strain>
    </source>
</reference>
<dbReference type="EMBL" id="JBDODL010000821">
    <property type="protein sequence ID" value="MES1920719.1"/>
    <property type="molecule type" value="Genomic_DNA"/>
</dbReference>
<keyword evidence="2" id="KW-1185">Reference proteome</keyword>
<dbReference type="Proteomes" id="UP001439008">
    <property type="component" value="Unassembled WGS sequence"/>
</dbReference>
<comment type="caution">
    <text evidence="1">The sequence shown here is derived from an EMBL/GenBank/DDBJ whole genome shotgun (WGS) entry which is preliminary data.</text>
</comment>